<evidence type="ECO:0000313" key="4">
    <source>
        <dbReference type="EMBL" id="MBM3226408.1"/>
    </source>
</evidence>
<gene>
    <name evidence="4" type="ORF">FJZ47_21805</name>
</gene>
<evidence type="ECO:0000313" key="5">
    <source>
        <dbReference type="Proteomes" id="UP000712673"/>
    </source>
</evidence>
<sequence length="156" mass="18157">MGACAWRRSVEEAMMGEERPFRPFVPVQEEVRRMFHELIHQPWGGRRAPADSQWQPCADMCETPEAIIVEVELPGVRHEDVHIEVVGDALHITGERRTTSERQERNYYRLERNYGRFERQLHLPASVVREAIRAEFDAGLLIITLPKRSRGATERP</sequence>
<dbReference type="AlphaFoldDB" id="A0A938B673"/>
<feature type="domain" description="SHSP" evidence="3">
    <location>
        <begin position="49"/>
        <end position="156"/>
    </location>
</feature>
<comment type="similarity">
    <text evidence="1 2">Belongs to the small heat shock protein (HSP20) family.</text>
</comment>
<dbReference type="Proteomes" id="UP000712673">
    <property type="component" value="Unassembled WGS sequence"/>
</dbReference>
<dbReference type="Gene3D" id="2.60.40.790">
    <property type="match status" value="1"/>
</dbReference>
<dbReference type="InterPro" id="IPR008978">
    <property type="entry name" value="HSP20-like_chaperone"/>
</dbReference>
<accession>A0A938B673</accession>
<name>A0A938B673_UNCTE</name>
<dbReference type="PROSITE" id="PS01031">
    <property type="entry name" value="SHSP"/>
    <property type="match status" value="1"/>
</dbReference>
<dbReference type="CDD" id="cd06464">
    <property type="entry name" value="ACD_sHsps-like"/>
    <property type="match status" value="1"/>
</dbReference>
<dbReference type="InterPro" id="IPR031107">
    <property type="entry name" value="Small_HSP"/>
</dbReference>
<protein>
    <submittedName>
        <fullName evidence="4">Hsp20/alpha crystallin family protein</fullName>
    </submittedName>
</protein>
<evidence type="ECO:0000256" key="2">
    <source>
        <dbReference type="RuleBase" id="RU003616"/>
    </source>
</evidence>
<evidence type="ECO:0000259" key="3">
    <source>
        <dbReference type="PROSITE" id="PS01031"/>
    </source>
</evidence>
<proteinExistence type="inferred from homology"/>
<dbReference type="Pfam" id="PF00011">
    <property type="entry name" value="HSP20"/>
    <property type="match status" value="1"/>
</dbReference>
<comment type="caution">
    <text evidence="4">The sequence shown here is derived from an EMBL/GenBank/DDBJ whole genome shotgun (WGS) entry which is preliminary data.</text>
</comment>
<reference evidence="4" key="1">
    <citation type="submission" date="2019-03" db="EMBL/GenBank/DDBJ databases">
        <title>Lake Tanganyika Metagenome-Assembled Genomes (MAGs).</title>
        <authorList>
            <person name="Tran P."/>
        </authorList>
    </citation>
    <scope>NUCLEOTIDE SEQUENCE</scope>
    <source>
        <strain evidence="4">K_DeepCast_65m_m2_066</strain>
    </source>
</reference>
<evidence type="ECO:0000256" key="1">
    <source>
        <dbReference type="PROSITE-ProRule" id="PRU00285"/>
    </source>
</evidence>
<dbReference type="PANTHER" id="PTHR11527">
    <property type="entry name" value="HEAT-SHOCK PROTEIN 20 FAMILY MEMBER"/>
    <property type="match status" value="1"/>
</dbReference>
<dbReference type="EMBL" id="VGLS01000899">
    <property type="protein sequence ID" value="MBM3226408.1"/>
    <property type="molecule type" value="Genomic_DNA"/>
</dbReference>
<organism evidence="4 5">
    <name type="scientific">Tectimicrobiota bacterium</name>
    <dbReference type="NCBI Taxonomy" id="2528274"/>
    <lineage>
        <taxon>Bacteria</taxon>
        <taxon>Pseudomonadati</taxon>
        <taxon>Nitrospinota/Tectimicrobiota group</taxon>
        <taxon>Candidatus Tectimicrobiota</taxon>
    </lineage>
</organism>
<dbReference type="InterPro" id="IPR002068">
    <property type="entry name" value="A-crystallin/Hsp20_dom"/>
</dbReference>
<dbReference type="SUPFAM" id="SSF49764">
    <property type="entry name" value="HSP20-like chaperones"/>
    <property type="match status" value="1"/>
</dbReference>